<dbReference type="AlphaFoldDB" id="A0A674J0G7"/>
<evidence type="ECO:0000313" key="3">
    <source>
        <dbReference type="Ensembl" id="ENSTMTP00000013447.1"/>
    </source>
</evidence>
<keyword evidence="2" id="KW-0732">Signal</keyword>
<evidence type="ECO:0008006" key="5">
    <source>
        <dbReference type="Google" id="ProtNLM"/>
    </source>
</evidence>
<reference evidence="3" key="2">
    <citation type="submission" date="2025-09" db="UniProtKB">
        <authorList>
            <consortium name="Ensembl"/>
        </authorList>
    </citation>
    <scope>IDENTIFICATION</scope>
</reference>
<dbReference type="InterPro" id="IPR038833">
    <property type="entry name" value="TEX50"/>
</dbReference>
<keyword evidence="1" id="KW-0812">Transmembrane</keyword>
<dbReference type="PANTHER" id="PTHR39232">
    <property type="entry name" value="TESTIS-EXPRESSED PROTEIN 50"/>
    <property type="match status" value="1"/>
</dbReference>
<proteinExistence type="predicted"/>
<dbReference type="Proteomes" id="UP000472274">
    <property type="component" value="Unplaced"/>
</dbReference>
<keyword evidence="1" id="KW-0472">Membrane</keyword>
<dbReference type="Ensembl" id="ENSTMTT00000013911.1">
    <property type="protein sequence ID" value="ENSTMTP00000013447.1"/>
    <property type="gene ID" value="ENSTMTG00000009755.1"/>
</dbReference>
<evidence type="ECO:0000256" key="2">
    <source>
        <dbReference type="SAM" id="SignalP"/>
    </source>
</evidence>
<dbReference type="GeneTree" id="ENSGT00520000059630"/>
<organism evidence="3 4">
    <name type="scientific">Terrapene triunguis</name>
    <name type="common">Three-toed box turtle</name>
    <dbReference type="NCBI Taxonomy" id="2587831"/>
    <lineage>
        <taxon>Eukaryota</taxon>
        <taxon>Metazoa</taxon>
        <taxon>Chordata</taxon>
        <taxon>Craniata</taxon>
        <taxon>Vertebrata</taxon>
        <taxon>Euteleostomi</taxon>
        <taxon>Archelosauria</taxon>
        <taxon>Testudinata</taxon>
        <taxon>Testudines</taxon>
        <taxon>Cryptodira</taxon>
        <taxon>Durocryptodira</taxon>
        <taxon>Testudinoidea</taxon>
        <taxon>Emydidae</taxon>
        <taxon>Terrapene</taxon>
    </lineage>
</organism>
<evidence type="ECO:0000256" key="1">
    <source>
        <dbReference type="SAM" id="Phobius"/>
    </source>
</evidence>
<evidence type="ECO:0000313" key="4">
    <source>
        <dbReference type="Proteomes" id="UP000472274"/>
    </source>
</evidence>
<feature type="chain" id="PRO_5025379937" description="Testis expressed 50" evidence="2">
    <location>
        <begin position="24"/>
        <end position="206"/>
    </location>
</feature>
<reference evidence="3" key="1">
    <citation type="submission" date="2025-08" db="UniProtKB">
        <authorList>
            <consortium name="Ensembl"/>
        </authorList>
    </citation>
    <scope>IDENTIFICATION</scope>
</reference>
<feature type="signal peptide" evidence="2">
    <location>
        <begin position="1"/>
        <end position="23"/>
    </location>
</feature>
<keyword evidence="4" id="KW-1185">Reference proteome</keyword>
<dbReference type="PANTHER" id="PTHR39232:SF1">
    <property type="entry name" value="TESTIS-EXPRESSED PROTEIN 50"/>
    <property type="match status" value="1"/>
</dbReference>
<dbReference type="InParanoid" id="A0A674J0G7"/>
<accession>A0A674J0G7</accession>
<keyword evidence="1" id="KW-1133">Transmembrane helix</keyword>
<name>A0A674J0G7_9SAUR</name>
<protein>
    <recommendedName>
        <fullName evidence="5">Testis expressed 50</fullName>
    </recommendedName>
</protein>
<sequence>MFVRGVFLVFPIWIAFLFQNSLCLCDRPSWVRVGWEMLPEDLEQLQLGTPLQSNCLPYPLDQLSHCFTHLEIAKGCLEVLYVSCKIILFFLGGLCVRCLWNKLRRPQKKVSDVNEQGRNGLEIDLSPKTEFHAECTCNVDKMLCRLVANTSTMRKYLKYVCHHCRNKARHQKLSKKRKEEEIKDELIFPICPYSHSSSTDIMMQEV</sequence>
<feature type="transmembrane region" description="Helical" evidence="1">
    <location>
        <begin position="79"/>
        <end position="100"/>
    </location>
</feature>